<dbReference type="InParanoid" id="B4JUV9"/>
<dbReference type="AlphaFoldDB" id="B4JUV9"/>
<dbReference type="eggNOG" id="KOG0266">
    <property type="taxonomic scope" value="Eukaryota"/>
</dbReference>
<dbReference type="PANTHER" id="PTHR22806:SF0">
    <property type="entry name" value="NUCLEOPORIN NUP37"/>
    <property type="match status" value="1"/>
</dbReference>
<feature type="repeat" description="WD" evidence="3">
    <location>
        <begin position="121"/>
        <end position="162"/>
    </location>
</feature>
<dbReference type="GO" id="GO:0031080">
    <property type="term" value="C:nuclear pore outer ring"/>
    <property type="evidence" value="ECO:0007669"/>
    <property type="project" value="InterPro"/>
</dbReference>
<accession>B4JUV9</accession>
<dbReference type="InterPro" id="IPR037626">
    <property type="entry name" value="NUP37"/>
</dbReference>
<evidence type="ECO:0000256" key="2">
    <source>
        <dbReference type="ARBA" id="ARBA00022737"/>
    </source>
</evidence>
<dbReference type="InterPro" id="IPR001680">
    <property type="entry name" value="WD40_rpt"/>
</dbReference>
<dbReference type="FunCoup" id="B4JUV9">
    <property type="interactions" value="729"/>
</dbReference>
<organism evidence="5">
    <name type="scientific">Drosophila grimshawi</name>
    <name type="common">Hawaiian fruit fly</name>
    <name type="synonym">Idiomyia grimshawi</name>
    <dbReference type="NCBI Taxonomy" id="7222"/>
    <lineage>
        <taxon>Eukaryota</taxon>
        <taxon>Metazoa</taxon>
        <taxon>Ecdysozoa</taxon>
        <taxon>Arthropoda</taxon>
        <taxon>Hexapoda</taxon>
        <taxon>Insecta</taxon>
        <taxon>Pterygota</taxon>
        <taxon>Neoptera</taxon>
        <taxon>Endopterygota</taxon>
        <taxon>Diptera</taxon>
        <taxon>Brachycera</taxon>
        <taxon>Muscomorpha</taxon>
        <taxon>Ephydroidea</taxon>
        <taxon>Drosophilidae</taxon>
        <taxon>Drosophila</taxon>
        <taxon>Hawaiian Drosophila</taxon>
    </lineage>
</organism>
<dbReference type="Proteomes" id="UP000001070">
    <property type="component" value="Unassembled WGS sequence"/>
</dbReference>
<dbReference type="OrthoDB" id="340259at2759"/>
<evidence type="ECO:0000256" key="3">
    <source>
        <dbReference type="PROSITE-ProRule" id="PRU00221"/>
    </source>
</evidence>
<dbReference type="Gene3D" id="2.130.10.10">
    <property type="entry name" value="YVTN repeat-like/Quinoprotein amine dehydrogenase"/>
    <property type="match status" value="1"/>
</dbReference>
<dbReference type="InterPro" id="IPR036322">
    <property type="entry name" value="WD40_repeat_dom_sf"/>
</dbReference>
<dbReference type="InterPro" id="IPR019775">
    <property type="entry name" value="WD40_repeat_CS"/>
</dbReference>
<keyword evidence="2" id="KW-0677">Repeat</keyword>
<dbReference type="SUPFAM" id="SSF50978">
    <property type="entry name" value="WD40 repeat-like"/>
    <property type="match status" value="1"/>
</dbReference>
<protein>
    <submittedName>
        <fullName evidence="4">GH17354</fullName>
    </submittedName>
</protein>
<dbReference type="Pfam" id="PF00400">
    <property type="entry name" value="WD40"/>
    <property type="match status" value="1"/>
</dbReference>
<dbReference type="HOGENOM" id="CLU_074370_0_0_1"/>
<dbReference type="PROSITE" id="PS00678">
    <property type="entry name" value="WD_REPEATS_1"/>
    <property type="match status" value="1"/>
</dbReference>
<keyword evidence="5" id="KW-1185">Reference proteome</keyword>
<dbReference type="PROSITE" id="PS50082">
    <property type="entry name" value="WD_REPEATS_2"/>
    <property type="match status" value="1"/>
</dbReference>
<name>B4JUV9_DROGR</name>
<dbReference type="PhylomeDB" id="B4JUV9"/>
<evidence type="ECO:0000256" key="1">
    <source>
        <dbReference type="ARBA" id="ARBA00022574"/>
    </source>
</evidence>
<keyword evidence="1 3" id="KW-0853">WD repeat</keyword>
<dbReference type="SMART" id="SM00320">
    <property type="entry name" value="WD40"/>
    <property type="match status" value="3"/>
</dbReference>
<dbReference type="OMA" id="XPILTGS"/>
<proteinExistence type="predicted"/>
<dbReference type="PROSITE" id="PS50294">
    <property type="entry name" value="WD_REPEATS_REGION"/>
    <property type="match status" value="1"/>
</dbReference>
<dbReference type="KEGG" id="dgr:6568270"/>
<gene>
    <name evidence="4" type="primary">Dgri\GH17354</name>
    <name evidence="4" type="ORF">Dgri_GH17354</name>
</gene>
<dbReference type="InterPro" id="IPR015943">
    <property type="entry name" value="WD40/YVTN_repeat-like_dom_sf"/>
</dbReference>
<dbReference type="PANTHER" id="PTHR22806">
    <property type="entry name" value="NUCLEOPORIN NUP37 P37 -RELATED"/>
    <property type="match status" value="1"/>
</dbReference>
<reference evidence="4 5" key="1">
    <citation type="journal article" date="2007" name="Nature">
        <title>Evolution of genes and genomes on the Drosophila phylogeny.</title>
        <authorList>
            <consortium name="Drosophila 12 Genomes Consortium"/>
            <person name="Clark A.G."/>
            <person name="Eisen M.B."/>
            <person name="Smith D.R."/>
            <person name="Bergman C.M."/>
            <person name="Oliver B."/>
            <person name="Markow T.A."/>
            <person name="Kaufman T.C."/>
            <person name="Kellis M."/>
            <person name="Gelbart W."/>
            <person name="Iyer V.N."/>
            <person name="Pollard D.A."/>
            <person name="Sackton T.B."/>
            <person name="Larracuente A.M."/>
            <person name="Singh N.D."/>
            <person name="Abad J.P."/>
            <person name="Abt D.N."/>
            <person name="Adryan B."/>
            <person name="Aguade M."/>
            <person name="Akashi H."/>
            <person name="Anderson W.W."/>
            <person name="Aquadro C.F."/>
            <person name="Ardell D.H."/>
            <person name="Arguello R."/>
            <person name="Artieri C.G."/>
            <person name="Barbash D.A."/>
            <person name="Barker D."/>
            <person name="Barsanti P."/>
            <person name="Batterham P."/>
            <person name="Batzoglou S."/>
            <person name="Begun D."/>
            <person name="Bhutkar A."/>
            <person name="Blanco E."/>
            <person name="Bosak S.A."/>
            <person name="Bradley R.K."/>
            <person name="Brand A.D."/>
            <person name="Brent M.R."/>
            <person name="Brooks A.N."/>
            <person name="Brown R.H."/>
            <person name="Butlin R.K."/>
            <person name="Caggese C."/>
            <person name="Calvi B.R."/>
            <person name="Bernardo de Carvalho A."/>
            <person name="Caspi A."/>
            <person name="Castrezana S."/>
            <person name="Celniker S.E."/>
            <person name="Chang J.L."/>
            <person name="Chapple C."/>
            <person name="Chatterji S."/>
            <person name="Chinwalla A."/>
            <person name="Civetta A."/>
            <person name="Clifton S.W."/>
            <person name="Comeron J.M."/>
            <person name="Costello J.C."/>
            <person name="Coyne J.A."/>
            <person name="Daub J."/>
            <person name="David R.G."/>
            <person name="Delcher A.L."/>
            <person name="Delehaunty K."/>
            <person name="Do C.B."/>
            <person name="Ebling H."/>
            <person name="Edwards K."/>
            <person name="Eickbush T."/>
            <person name="Evans J.D."/>
            <person name="Filipski A."/>
            <person name="Findeiss S."/>
            <person name="Freyhult E."/>
            <person name="Fulton L."/>
            <person name="Fulton R."/>
            <person name="Garcia A.C."/>
            <person name="Gardiner A."/>
            <person name="Garfield D.A."/>
            <person name="Garvin B.E."/>
            <person name="Gibson G."/>
            <person name="Gilbert D."/>
            <person name="Gnerre S."/>
            <person name="Godfrey J."/>
            <person name="Good R."/>
            <person name="Gotea V."/>
            <person name="Gravely B."/>
            <person name="Greenberg A.J."/>
            <person name="Griffiths-Jones S."/>
            <person name="Gross S."/>
            <person name="Guigo R."/>
            <person name="Gustafson E.A."/>
            <person name="Haerty W."/>
            <person name="Hahn M.W."/>
            <person name="Halligan D.L."/>
            <person name="Halpern A.L."/>
            <person name="Halter G.M."/>
            <person name="Han M.V."/>
            <person name="Heger A."/>
            <person name="Hillier L."/>
            <person name="Hinrichs A.S."/>
            <person name="Holmes I."/>
            <person name="Hoskins R.A."/>
            <person name="Hubisz M.J."/>
            <person name="Hultmark D."/>
            <person name="Huntley M.A."/>
            <person name="Jaffe D.B."/>
            <person name="Jagadeeshan S."/>
            <person name="Jeck W.R."/>
            <person name="Johnson J."/>
            <person name="Jones C.D."/>
            <person name="Jordan W.C."/>
            <person name="Karpen G.H."/>
            <person name="Kataoka E."/>
            <person name="Keightley P.D."/>
            <person name="Kheradpour P."/>
            <person name="Kirkness E.F."/>
            <person name="Koerich L.B."/>
            <person name="Kristiansen K."/>
            <person name="Kudrna D."/>
            <person name="Kulathinal R.J."/>
            <person name="Kumar S."/>
            <person name="Kwok R."/>
            <person name="Lander E."/>
            <person name="Langley C.H."/>
            <person name="Lapoint R."/>
            <person name="Lazzaro B.P."/>
            <person name="Lee S.J."/>
            <person name="Levesque L."/>
            <person name="Li R."/>
            <person name="Lin C.F."/>
            <person name="Lin M.F."/>
            <person name="Lindblad-Toh K."/>
            <person name="Llopart A."/>
            <person name="Long M."/>
            <person name="Low L."/>
            <person name="Lozovsky E."/>
            <person name="Lu J."/>
            <person name="Luo M."/>
            <person name="Machado C.A."/>
            <person name="Makalowski W."/>
            <person name="Marzo M."/>
            <person name="Matsuda M."/>
            <person name="Matzkin L."/>
            <person name="McAllister B."/>
            <person name="McBride C.S."/>
            <person name="McKernan B."/>
            <person name="McKernan K."/>
            <person name="Mendez-Lago M."/>
            <person name="Minx P."/>
            <person name="Mollenhauer M.U."/>
            <person name="Montooth K."/>
            <person name="Mount S.M."/>
            <person name="Mu X."/>
            <person name="Myers E."/>
            <person name="Negre B."/>
            <person name="Newfeld S."/>
            <person name="Nielsen R."/>
            <person name="Noor M.A."/>
            <person name="O'Grady P."/>
            <person name="Pachter L."/>
            <person name="Papaceit M."/>
            <person name="Parisi M.J."/>
            <person name="Parisi M."/>
            <person name="Parts L."/>
            <person name="Pedersen J.S."/>
            <person name="Pesole G."/>
            <person name="Phillippy A.M."/>
            <person name="Ponting C.P."/>
            <person name="Pop M."/>
            <person name="Porcelli D."/>
            <person name="Powell J.R."/>
            <person name="Prohaska S."/>
            <person name="Pruitt K."/>
            <person name="Puig M."/>
            <person name="Quesneville H."/>
            <person name="Ram K.R."/>
            <person name="Rand D."/>
            <person name="Rasmussen M.D."/>
            <person name="Reed L.K."/>
            <person name="Reenan R."/>
            <person name="Reily A."/>
            <person name="Remington K.A."/>
            <person name="Rieger T.T."/>
            <person name="Ritchie M.G."/>
            <person name="Robin C."/>
            <person name="Rogers Y.H."/>
            <person name="Rohde C."/>
            <person name="Rozas J."/>
            <person name="Rubenfield M.J."/>
            <person name="Ruiz A."/>
            <person name="Russo S."/>
            <person name="Salzberg S.L."/>
            <person name="Sanchez-Gracia A."/>
            <person name="Saranga D.J."/>
            <person name="Sato H."/>
            <person name="Schaeffer S.W."/>
            <person name="Schatz M.C."/>
            <person name="Schlenke T."/>
            <person name="Schwartz R."/>
            <person name="Segarra C."/>
            <person name="Singh R.S."/>
            <person name="Sirot L."/>
            <person name="Sirota M."/>
            <person name="Sisneros N.B."/>
            <person name="Smith C.D."/>
            <person name="Smith T.F."/>
            <person name="Spieth J."/>
            <person name="Stage D.E."/>
            <person name="Stark A."/>
            <person name="Stephan W."/>
            <person name="Strausberg R.L."/>
            <person name="Strempel S."/>
            <person name="Sturgill D."/>
            <person name="Sutton G."/>
            <person name="Sutton G.G."/>
            <person name="Tao W."/>
            <person name="Teichmann S."/>
            <person name="Tobari Y.N."/>
            <person name="Tomimura Y."/>
            <person name="Tsolas J.M."/>
            <person name="Valente V.L."/>
            <person name="Venter E."/>
            <person name="Venter J.C."/>
            <person name="Vicario S."/>
            <person name="Vieira F.G."/>
            <person name="Vilella A.J."/>
            <person name="Villasante A."/>
            <person name="Walenz B."/>
            <person name="Wang J."/>
            <person name="Wasserman M."/>
            <person name="Watts T."/>
            <person name="Wilson D."/>
            <person name="Wilson R.K."/>
            <person name="Wing R.A."/>
            <person name="Wolfner M.F."/>
            <person name="Wong A."/>
            <person name="Wong G.K."/>
            <person name="Wu C.I."/>
            <person name="Wu G."/>
            <person name="Yamamoto D."/>
            <person name="Yang H.P."/>
            <person name="Yang S.P."/>
            <person name="Yorke J.A."/>
            <person name="Yoshida K."/>
            <person name="Zdobnov E."/>
            <person name="Zhang P."/>
            <person name="Zhang Y."/>
            <person name="Zimin A.V."/>
            <person name="Baldwin J."/>
            <person name="Abdouelleil A."/>
            <person name="Abdulkadir J."/>
            <person name="Abebe A."/>
            <person name="Abera B."/>
            <person name="Abreu J."/>
            <person name="Acer S.C."/>
            <person name="Aftuck L."/>
            <person name="Alexander A."/>
            <person name="An P."/>
            <person name="Anderson E."/>
            <person name="Anderson S."/>
            <person name="Arachi H."/>
            <person name="Azer M."/>
            <person name="Bachantsang P."/>
            <person name="Barry A."/>
            <person name="Bayul T."/>
            <person name="Berlin A."/>
            <person name="Bessette D."/>
            <person name="Bloom T."/>
            <person name="Blye J."/>
            <person name="Boguslavskiy L."/>
            <person name="Bonnet C."/>
            <person name="Boukhgalter B."/>
            <person name="Bourzgui I."/>
            <person name="Brown A."/>
            <person name="Cahill P."/>
            <person name="Channer S."/>
            <person name="Cheshatsang Y."/>
            <person name="Chuda L."/>
            <person name="Citroen M."/>
            <person name="Collymore A."/>
            <person name="Cooke P."/>
            <person name="Costello M."/>
            <person name="D'Aco K."/>
            <person name="Daza R."/>
            <person name="De Haan G."/>
            <person name="DeGray S."/>
            <person name="DeMaso C."/>
            <person name="Dhargay N."/>
            <person name="Dooley K."/>
            <person name="Dooley E."/>
            <person name="Doricent M."/>
            <person name="Dorje P."/>
            <person name="Dorjee K."/>
            <person name="Dupes A."/>
            <person name="Elong R."/>
            <person name="Falk J."/>
            <person name="Farina A."/>
            <person name="Faro S."/>
            <person name="Ferguson D."/>
            <person name="Fisher S."/>
            <person name="Foley C.D."/>
            <person name="Franke A."/>
            <person name="Friedrich D."/>
            <person name="Gadbois L."/>
            <person name="Gearin G."/>
            <person name="Gearin C.R."/>
            <person name="Giannoukos G."/>
            <person name="Goode T."/>
            <person name="Graham J."/>
            <person name="Grandbois E."/>
            <person name="Grewal S."/>
            <person name="Gyaltsen K."/>
            <person name="Hafez N."/>
            <person name="Hagos B."/>
            <person name="Hall J."/>
            <person name="Henson C."/>
            <person name="Hollinger A."/>
            <person name="Honan T."/>
            <person name="Huard M.D."/>
            <person name="Hughes L."/>
            <person name="Hurhula B."/>
            <person name="Husby M.E."/>
            <person name="Kamat A."/>
            <person name="Kanga B."/>
            <person name="Kashin S."/>
            <person name="Khazanovich D."/>
            <person name="Kisner P."/>
            <person name="Lance K."/>
            <person name="Lara M."/>
            <person name="Lee W."/>
            <person name="Lennon N."/>
            <person name="Letendre F."/>
            <person name="LeVine R."/>
            <person name="Lipovsky A."/>
            <person name="Liu X."/>
            <person name="Liu J."/>
            <person name="Liu S."/>
            <person name="Lokyitsang T."/>
            <person name="Lokyitsang Y."/>
            <person name="Lubonja R."/>
            <person name="Lui A."/>
            <person name="MacDonald P."/>
            <person name="Magnisalis V."/>
            <person name="Maru K."/>
            <person name="Matthews C."/>
            <person name="McCusker W."/>
            <person name="McDonough S."/>
            <person name="Mehta T."/>
            <person name="Meldrim J."/>
            <person name="Meneus L."/>
            <person name="Mihai O."/>
            <person name="Mihalev A."/>
            <person name="Mihova T."/>
            <person name="Mittelman R."/>
            <person name="Mlenga V."/>
            <person name="Montmayeur A."/>
            <person name="Mulrain L."/>
            <person name="Navidi A."/>
            <person name="Naylor J."/>
            <person name="Negash T."/>
            <person name="Nguyen T."/>
            <person name="Nguyen N."/>
            <person name="Nicol R."/>
            <person name="Norbu C."/>
            <person name="Norbu N."/>
            <person name="Novod N."/>
            <person name="O'Neill B."/>
            <person name="Osman S."/>
            <person name="Markiewicz E."/>
            <person name="Oyono O.L."/>
            <person name="Patti C."/>
            <person name="Phunkhang P."/>
            <person name="Pierre F."/>
            <person name="Priest M."/>
            <person name="Raghuraman S."/>
            <person name="Rege F."/>
            <person name="Reyes R."/>
            <person name="Rise C."/>
            <person name="Rogov P."/>
            <person name="Ross K."/>
            <person name="Ryan E."/>
            <person name="Settipalli S."/>
            <person name="Shea T."/>
            <person name="Sherpa N."/>
            <person name="Shi L."/>
            <person name="Shih D."/>
            <person name="Sparrow T."/>
            <person name="Spaulding J."/>
            <person name="Stalker J."/>
            <person name="Stange-Thomann N."/>
            <person name="Stavropoulos S."/>
            <person name="Stone C."/>
            <person name="Strader C."/>
            <person name="Tesfaye S."/>
            <person name="Thomson T."/>
            <person name="Thoulutsang Y."/>
            <person name="Thoulutsang D."/>
            <person name="Topham K."/>
            <person name="Topping I."/>
            <person name="Tsamla T."/>
            <person name="Vassiliev H."/>
            <person name="Vo A."/>
            <person name="Wangchuk T."/>
            <person name="Wangdi T."/>
            <person name="Weiand M."/>
            <person name="Wilkinson J."/>
            <person name="Wilson A."/>
            <person name="Yadav S."/>
            <person name="Young G."/>
            <person name="Yu Q."/>
            <person name="Zembek L."/>
            <person name="Zhong D."/>
            <person name="Zimmer A."/>
            <person name="Zwirko Z."/>
            <person name="Jaffe D.B."/>
            <person name="Alvarez P."/>
            <person name="Brockman W."/>
            <person name="Butler J."/>
            <person name="Chin C."/>
            <person name="Gnerre S."/>
            <person name="Grabherr M."/>
            <person name="Kleber M."/>
            <person name="Mauceli E."/>
            <person name="MacCallum I."/>
        </authorList>
    </citation>
    <scope>NUCLEOTIDE SEQUENCE [LARGE SCALE GENOMIC DNA]</scope>
    <source>
        <strain evidence="5">Tucson 15287-2541.00</strain>
    </source>
</reference>
<dbReference type="STRING" id="7222.B4JUV9"/>
<dbReference type="EMBL" id="CH916374">
    <property type="protein sequence ID" value="EDV91279.1"/>
    <property type="molecule type" value="Genomic_DNA"/>
</dbReference>
<evidence type="ECO:0000313" key="5">
    <source>
        <dbReference type="Proteomes" id="UP000001070"/>
    </source>
</evidence>
<sequence length="334" mass="37003">MRTVTEPVDTIALTHNISCYEICTNDFAYNLICVAQWKHLSLITISLPEESGELMWSHLEDLQICEMETPGTDTRCHKIAFSPDTSLNAKPSKVTVCAAIGKCEIRLFQTDLNEKSDVISLNGHSDYVNDIAWVCDGELLASVSDDYTCRFWDITTDMQMGTTNIKNIITFCLSSAGMSIKSHPDEPNKVLVAEKRGIIHLYNVRSKQTVVSVESPKFPLMSADWAQSNRLFVTALAGGDIVTWDLSRPLKPADVKQVHEDGGRIVRFAPGSGEVAMASIGRPDLTLKVFVGKSTVPIIEAPLKTYGGLAWHQRLPYITAASDNKLSFWKVHVK</sequence>
<evidence type="ECO:0000313" key="4">
    <source>
        <dbReference type="EMBL" id="EDV91279.1"/>
    </source>
</evidence>